<dbReference type="InterPro" id="IPR036388">
    <property type="entry name" value="WH-like_DNA-bd_sf"/>
</dbReference>
<gene>
    <name evidence="14" type="ORF">O181_038857</name>
</gene>
<dbReference type="Gene3D" id="1.10.10.10">
    <property type="entry name" value="Winged helix-like DNA-binding domain superfamily/Winged helix DNA-binding domain"/>
    <property type="match status" value="1"/>
</dbReference>
<dbReference type="GO" id="GO:0046872">
    <property type="term" value="F:metal ion binding"/>
    <property type="evidence" value="ECO:0007669"/>
    <property type="project" value="UniProtKB-KW"/>
</dbReference>
<evidence type="ECO:0000256" key="6">
    <source>
        <dbReference type="ARBA" id="ARBA00022741"/>
    </source>
</evidence>
<dbReference type="Proteomes" id="UP000765509">
    <property type="component" value="Unassembled WGS sequence"/>
</dbReference>
<reference evidence="14" key="1">
    <citation type="submission" date="2021-03" db="EMBL/GenBank/DDBJ databases">
        <title>Draft genome sequence of rust myrtle Austropuccinia psidii MF-1, a brazilian biotype.</title>
        <authorList>
            <person name="Quecine M.C."/>
            <person name="Pachon D.M.R."/>
            <person name="Bonatelli M.L."/>
            <person name="Correr F.H."/>
            <person name="Franceschini L.M."/>
            <person name="Leite T.F."/>
            <person name="Margarido G.R.A."/>
            <person name="Almeida C.A."/>
            <person name="Ferrarezi J.A."/>
            <person name="Labate C.A."/>
        </authorList>
    </citation>
    <scope>NUCLEOTIDE SEQUENCE</scope>
    <source>
        <strain evidence="14">MF-1</strain>
    </source>
</reference>
<dbReference type="PANTHER" id="PTHR10763:SF23">
    <property type="entry name" value="ORIGIN RECOGNITION COMPLEX SUBUNIT 1"/>
    <property type="match status" value="1"/>
</dbReference>
<dbReference type="SUPFAM" id="SSF52540">
    <property type="entry name" value="P-loop containing nucleoside triphosphate hydrolases"/>
    <property type="match status" value="1"/>
</dbReference>
<keyword evidence="9 11" id="KW-0238">DNA-binding</keyword>
<evidence type="ECO:0000256" key="12">
    <source>
        <dbReference type="SAM" id="MobiDB-lite"/>
    </source>
</evidence>
<comment type="function">
    <text evidence="11">Component of the origin recognition complex (ORC) that binds origins of replication. DNA-binding is ATP-dependent, however specific DNA sequences that define origins of replication have not been identified so far. ORC is required to assemble the pre-replication complex necessary to initiate DNA replication.</text>
</comment>
<evidence type="ECO:0000256" key="11">
    <source>
        <dbReference type="RuleBase" id="RU365058"/>
    </source>
</evidence>
<keyword evidence="7 11" id="KW-0067">ATP-binding</keyword>
<dbReference type="InterPro" id="IPR015163">
    <property type="entry name" value="Cdc6_C"/>
</dbReference>
<keyword evidence="5" id="KW-0479">Metal-binding</keyword>
<comment type="similarity">
    <text evidence="2">Belongs to the CDC6/cdc18 family.</text>
</comment>
<comment type="caution">
    <text evidence="14">The sequence shown here is derived from an EMBL/GenBank/DDBJ whole genome shotgun (WGS) entry which is preliminary data.</text>
</comment>
<evidence type="ECO:0000256" key="4">
    <source>
        <dbReference type="ARBA" id="ARBA00022705"/>
    </source>
</evidence>
<dbReference type="Pfam" id="PF00004">
    <property type="entry name" value="AAA"/>
    <property type="match status" value="1"/>
</dbReference>
<dbReference type="FunFam" id="3.40.50.300:FF:000199">
    <property type="entry name" value="Origin recognition complex subunit 1"/>
    <property type="match status" value="1"/>
</dbReference>
<keyword evidence="8" id="KW-0460">Magnesium</keyword>
<dbReference type="CDD" id="cd00009">
    <property type="entry name" value="AAA"/>
    <property type="match status" value="1"/>
</dbReference>
<evidence type="ECO:0000256" key="1">
    <source>
        <dbReference type="ARBA" id="ARBA00004123"/>
    </source>
</evidence>
<comment type="subcellular location">
    <subcellularLocation>
        <location evidence="1 11">Nucleus</location>
    </subcellularLocation>
</comment>
<dbReference type="InterPro" id="IPR027417">
    <property type="entry name" value="P-loop_NTPase"/>
</dbReference>
<dbReference type="GO" id="GO:0033314">
    <property type="term" value="P:mitotic DNA replication checkpoint signaling"/>
    <property type="evidence" value="ECO:0007669"/>
    <property type="project" value="TreeGrafter"/>
</dbReference>
<dbReference type="InterPro" id="IPR054425">
    <property type="entry name" value="Cdc6_ORC1-like_ATPase_lid"/>
</dbReference>
<feature type="compositionally biased region" description="Basic residues" evidence="12">
    <location>
        <begin position="345"/>
        <end position="356"/>
    </location>
</feature>
<evidence type="ECO:0000256" key="10">
    <source>
        <dbReference type="ARBA" id="ARBA00023242"/>
    </source>
</evidence>
<dbReference type="InterPro" id="IPR043151">
    <property type="entry name" value="BAH_sf"/>
</dbReference>
<dbReference type="GO" id="GO:0005664">
    <property type="term" value="C:nuclear origin of replication recognition complex"/>
    <property type="evidence" value="ECO:0007669"/>
    <property type="project" value="TreeGrafter"/>
</dbReference>
<organism evidence="14 15">
    <name type="scientific">Austropuccinia psidii MF-1</name>
    <dbReference type="NCBI Taxonomy" id="1389203"/>
    <lineage>
        <taxon>Eukaryota</taxon>
        <taxon>Fungi</taxon>
        <taxon>Dikarya</taxon>
        <taxon>Basidiomycota</taxon>
        <taxon>Pucciniomycotina</taxon>
        <taxon>Pucciniomycetes</taxon>
        <taxon>Pucciniales</taxon>
        <taxon>Sphaerophragmiaceae</taxon>
        <taxon>Austropuccinia</taxon>
    </lineage>
</organism>
<dbReference type="Pfam" id="PF22606">
    <property type="entry name" value="Cdc6-ORC-like_ATPase_lid"/>
    <property type="match status" value="1"/>
</dbReference>
<proteinExistence type="inferred from homology"/>
<dbReference type="Pfam" id="PF09079">
    <property type="entry name" value="WHD_Cdc6"/>
    <property type="match status" value="1"/>
</dbReference>
<feature type="region of interest" description="Disordered" evidence="12">
    <location>
        <begin position="345"/>
        <end position="435"/>
    </location>
</feature>
<feature type="compositionally biased region" description="Basic residues" evidence="12">
    <location>
        <begin position="424"/>
        <end position="435"/>
    </location>
</feature>
<evidence type="ECO:0000256" key="8">
    <source>
        <dbReference type="ARBA" id="ARBA00022842"/>
    </source>
</evidence>
<dbReference type="OrthoDB" id="1926878at2759"/>
<dbReference type="AlphaFoldDB" id="A0A9Q3DFK2"/>
<evidence type="ECO:0000313" key="15">
    <source>
        <dbReference type="Proteomes" id="UP000765509"/>
    </source>
</evidence>
<dbReference type="Gene3D" id="1.10.8.60">
    <property type="match status" value="1"/>
</dbReference>
<sequence>MSKSIGSRTPLKSRRHKVPLTEDVWLQEDETSDDPFILSGSPRSTSNLKTPQKTTRVADLLEEGLKTPSGRSSRSQGLVNLTPKKSFIRKDGTGAKIETFTIGDQVLINPSASTSSYPWLHEKRRGGRAAQDDDTWEHVDGLEENEKVGLITEMFQDEKGDKNVKLRWFARPIMLWRDGGPPDDTPQDYEPWELCYVHDSEWCAAKQLVDHFVKLGKKMTPANMTGPEYAECSKALHQGSHTVDVLPISAITERVKVVSWSEFPDTLPHDQQPRTNDGHRLFRCRRIYDSRPMAWDSNGFVKDVDFEAVLAKGLHEGVWDIYVDRRDIESFDEDAADRRRLERRNRIKENNKKKRASQAQFLHSIKKPKMETLGSDKSSDTSDDDDADVDYRNDGIEDSEPESATGSEQGDHSNSDLDSNWVKPCKHQSNRRTKALPKTKLTAALKAKQARIAERKKKGLIARGQKSIGLRLPAANNTYQMLTETDPWARARQILHVSSTPSWLPCREEEFAELEAALEDSIEECSGCCLYISGVPGTGKTATVHSVVESLQAKVLQGDLNKFRFFEINGMKVTEPSQAFVLFWEYLSWQENGGEPIQKRFTTREALSNLEHYFSLPSPTRETCVLLVDELDQLVTRKQEVIYNFFNWPNQPHSRLIVIAVANKMDLPETELNGRIRSRLGSNRIQFKPYNHVQLMEILNMRLDELKDTIFMKDAIQWISKKISSLTGDVRKALDLCRSTLEKVEKENEIRVANGEEKRLIQVRDVIDTYEQMISSGVSRIVKQLSIHQRIMLISISKAIKVAGIPEVEMGDVISRHLRFSNSLGIKPEPTHEELMKVISSLENFKLLLNESSSFSYFSRIKLEIKETDLNLILKSDKRFSNLSV</sequence>
<dbReference type="Gene3D" id="2.30.30.490">
    <property type="match status" value="1"/>
</dbReference>
<dbReference type="InterPro" id="IPR003593">
    <property type="entry name" value="AAA+_ATPase"/>
</dbReference>
<dbReference type="SMART" id="SM00382">
    <property type="entry name" value="AAA"/>
    <property type="match status" value="1"/>
</dbReference>
<evidence type="ECO:0000313" key="14">
    <source>
        <dbReference type="EMBL" id="MBW0499142.1"/>
    </source>
</evidence>
<evidence type="ECO:0000259" key="13">
    <source>
        <dbReference type="PROSITE" id="PS51038"/>
    </source>
</evidence>
<feature type="compositionally biased region" description="Polar residues" evidence="12">
    <location>
        <begin position="41"/>
        <end position="54"/>
    </location>
</feature>
<feature type="domain" description="BAH" evidence="13">
    <location>
        <begin position="127"/>
        <end position="299"/>
    </location>
</feature>
<dbReference type="GO" id="GO:0003688">
    <property type="term" value="F:DNA replication origin binding"/>
    <property type="evidence" value="ECO:0007669"/>
    <property type="project" value="UniProtKB-ARBA"/>
</dbReference>
<comment type="subunit">
    <text evidence="11">ORC is composed of six subunits.</text>
</comment>
<evidence type="ECO:0000256" key="5">
    <source>
        <dbReference type="ARBA" id="ARBA00022723"/>
    </source>
</evidence>
<dbReference type="Gene3D" id="3.40.50.300">
    <property type="entry name" value="P-loop containing nucleotide triphosphate hydrolases"/>
    <property type="match status" value="1"/>
</dbReference>
<keyword evidence="4 11" id="KW-0235">DNA replication</keyword>
<keyword evidence="6 11" id="KW-0547">Nucleotide-binding</keyword>
<name>A0A9Q3DFK2_9BASI</name>
<dbReference type="InterPro" id="IPR003959">
    <property type="entry name" value="ATPase_AAA_core"/>
</dbReference>
<dbReference type="PROSITE" id="PS51038">
    <property type="entry name" value="BAH"/>
    <property type="match status" value="1"/>
</dbReference>
<dbReference type="EMBL" id="AVOT02015119">
    <property type="protein sequence ID" value="MBW0499142.1"/>
    <property type="molecule type" value="Genomic_DNA"/>
</dbReference>
<comment type="similarity">
    <text evidence="3 11">Belongs to the ORC1 family.</text>
</comment>
<dbReference type="GO" id="GO:0005524">
    <property type="term" value="F:ATP binding"/>
    <property type="evidence" value="ECO:0007669"/>
    <property type="project" value="UniProtKB-KW"/>
</dbReference>
<feature type="region of interest" description="Disordered" evidence="12">
    <location>
        <begin position="1"/>
        <end position="54"/>
    </location>
</feature>
<evidence type="ECO:0000256" key="7">
    <source>
        <dbReference type="ARBA" id="ARBA00022840"/>
    </source>
</evidence>
<dbReference type="InterPro" id="IPR036390">
    <property type="entry name" value="WH_DNA-bd_sf"/>
</dbReference>
<keyword evidence="10 11" id="KW-0539">Nucleus</keyword>
<dbReference type="SUPFAM" id="SSF46785">
    <property type="entry name" value="Winged helix' DNA-binding domain"/>
    <property type="match status" value="1"/>
</dbReference>
<evidence type="ECO:0000256" key="2">
    <source>
        <dbReference type="ARBA" id="ARBA00006184"/>
    </source>
</evidence>
<dbReference type="GO" id="GO:0003682">
    <property type="term" value="F:chromatin binding"/>
    <property type="evidence" value="ECO:0007669"/>
    <property type="project" value="InterPro"/>
</dbReference>
<evidence type="ECO:0000256" key="9">
    <source>
        <dbReference type="ARBA" id="ARBA00023125"/>
    </source>
</evidence>
<dbReference type="GO" id="GO:0016887">
    <property type="term" value="F:ATP hydrolysis activity"/>
    <property type="evidence" value="ECO:0007669"/>
    <property type="project" value="InterPro"/>
</dbReference>
<dbReference type="InterPro" id="IPR001025">
    <property type="entry name" value="BAH_dom"/>
</dbReference>
<keyword evidence="15" id="KW-1185">Reference proteome</keyword>
<evidence type="ECO:0000256" key="3">
    <source>
        <dbReference type="ARBA" id="ARBA00008398"/>
    </source>
</evidence>
<accession>A0A9Q3DFK2</accession>
<dbReference type="InterPro" id="IPR050311">
    <property type="entry name" value="ORC1/CDC6"/>
</dbReference>
<dbReference type="PANTHER" id="PTHR10763">
    <property type="entry name" value="CELL DIVISION CONTROL PROTEIN 6-RELATED"/>
    <property type="match status" value="1"/>
</dbReference>
<dbReference type="GO" id="GO:0006270">
    <property type="term" value="P:DNA replication initiation"/>
    <property type="evidence" value="ECO:0007669"/>
    <property type="project" value="TreeGrafter"/>
</dbReference>
<protein>
    <recommendedName>
        <fullName evidence="11">Origin recognition complex subunit 1</fullName>
    </recommendedName>
</protein>